<proteinExistence type="predicted"/>
<gene>
    <name evidence="2" type="ORF">DPMN_084637</name>
</gene>
<evidence type="ECO:0000313" key="3">
    <source>
        <dbReference type="Proteomes" id="UP000828390"/>
    </source>
</evidence>
<reference evidence="2" key="2">
    <citation type="submission" date="2020-11" db="EMBL/GenBank/DDBJ databases">
        <authorList>
            <person name="McCartney M.A."/>
            <person name="Auch B."/>
            <person name="Kono T."/>
            <person name="Mallez S."/>
            <person name="Becker A."/>
            <person name="Gohl D.M."/>
            <person name="Silverstein K.A.T."/>
            <person name="Koren S."/>
            <person name="Bechman K.B."/>
            <person name="Herman A."/>
            <person name="Abrahante J.E."/>
            <person name="Garbe J."/>
        </authorList>
    </citation>
    <scope>NUCLEOTIDE SEQUENCE</scope>
    <source>
        <strain evidence="2">Duluth1</strain>
        <tissue evidence="2">Whole animal</tissue>
    </source>
</reference>
<protein>
    <submittedName>
        <fullName evidence="2">Uncharacterized protein</fullName>
    </submittedName>
</protein>
<name>A0A9D4BJK4_DREPO</name>
<comment type="caution">
    <text evidence="2">The sequence shown here is derived from an EMBL/GenBank/DDBJ whole genome shotgun (WGS) entry which is preliminary data.</text>
</comment>
<feature type="compositionally biased region" description="Basic and acidic residues" evidence="1">
    <location>
        <begin position="102"/>
        <end position="112"/>
    </location>
</feature>
<evidence type="ECO:0000256" key="1">
    <source>
        <dbReference type="SAM" id="MobiDB-lite"/>
    </source>
</evidence>
<keyword evidence="3" id="KW-1185">Reference proteome</keyword>
<feature type="compositionally biased region" description="Polar residues" evidence="1">
    <location>
        <begin position="75"/>
        <end position="84"/>
    </location>
</feature>
<evidence type="ECO:0000313" key="2">
    <source>
        <dbReference type="EMBL" id="KAH3697149.1"/>
    </source>
</evidence>
<feature type="compositionally biased region" description="Polar residues" evidence="1">
    <location>
        <begin position="113"/>
        <end position="137"/>
    </location>
</feature>
<organism evidence="2 3">
    <name type="scientific">Dreissena polymorpha</name>
    <name type="common">Zebra mussel</name>
    <name type="synonym">Mytilus polymorpha</name>
    <dbReference type="NCBI Taxonomy" id="45954"/>
    <lineage>
        <taxon>Eukaryota</taxon>
        <taxon>Metazoa</taxon>
        <taxon>Spiralia</taxon>
        <taxon>Lophotrochozoa</taxon>
        <taxon>Mollusca</taxon>
        <taxon>Bivalvia</taxon>
        <taxon>Autobranchia</taxon>
        <taxon>Heteroconchia</taxon>
        <taxon>Euheterodonta</taxon>
        <taxon>Imparidentia</taxon>
        <taxon>Neoheterodontei</taxon>
        <taxon>Myida</taxon>
        <taxon>Dreissenoidea</taxon>
        <taxon>Dreissenidae</taxon>
        <taxon>Dreissena</taxon>
    </lineage>
</organism>
<accession>A0A9D4BJK4</accession>
<feature type="region of interest" description="Disordered" evidence="1">
    <location>
        <begin position="1"/>
        <end position="22"/>
    </location>
</feature>
<sequence>MEDTRDMFSRQSTGSATTFAPDCSSSLELIRDLYQQLEPQITKSYRPHVTYVPPLPQSPPSSSPRDPQKGGADTAKSSGSLKSTQLVLSAVAELKKRRDRRKLLDAGKRLGTSDRQGMDNSTKGVSKSLPNLTGADS</sequence>
<dbReference type="Proteomes" id="UP000828390">
    <property type="component" value="Unassembled WGS sequence"/>
</dbReference>
<feature type="region of interest" description="Disordered" evidence="1">
    <location>
        <begin position="97"/>
        <end position="137"/>
    </location>
</feature>
<feature type="compositionally biased region" description="Polar residues" evidence="1">
    <location>
        <begin position="9"/>
        <end position="22"/>
    </location>
</feature>
<feature type="compositionally biased region" description="Pro residues" evidence="1">
    <location>
        <begin position="53"/>
        <end position="62"/>
    </location>
</feature>
<feature type="region of interest" description="Disordered" evidence="1">
    <location>
        <begin position="44"/>
        <end position="84"/>
    </location>
</feature>
<reference evidence="2" key="1">
    <citation type="journal article" date="2019" name="bioRxiv">
        <title>The Genome of the Zebra Mussel, Dreissena polymorpha: A Resource for Invasive Species Research.</title>
        <authorList>
            <person name="McCartney M.A."/>
            <person name="Auch B."/>
            <person name="Kono T."/>
            <person name="Mallez S."/>
            <person name="Zhang Y."/>
            <person name="Obille A."/>
            <person name="Becker A."/>
            <person name="Abrahante J.E."/>
            <person name="Garbe J."/>
            <person name="Badalamenti J.P."/>
            <person name="Herman A."/>
            <person name="Mangelson H."/>
            <person name="Liachko I."/>
            <person name="Sullivan S."/>
            <person name="Sone E.D."/>
            <person name="Koren S."/>
            <person name="Silverstein K.A.T."/>
            <person name="Beckman K.B."/>
            <person name="Gohl D.M."/>
        </authorList>
    </citation>
    <scope>NUCLEOTIDE SEQUENCE</scope>
    <source>
        <strain evidence="2">Duluth1</strain>
        <tissue evidence="2">Whole animal</tissue>
    </source>
</reference>
<dbReference type="AlphaFoldDB" id="A0A9D4BJK4"/>
<dbReference type="EMBL" id="JAIWYP010000016">
    <property type="protein sequence ID" value="KAH3697149.1"/>
    <property type="molecule type" value="Genomic_DNA"/>
</dbReference>